<evidence type="ECO:0000313" key="2">
    <source>
        <dbReference type="EMBL" id="GLR66915.1"/>
    </source>
</evidence>
<comment type="caution">
    <text evidence="2">The sequence shown here is derived from an EMBL/GenBank/DDBJ whole genome shotgun (WGS) entry which is preliminary data.</text>
</comment>
<feature type="region of interest" description="Disordered" evidence="1">
    <location>
        <begin position="1"/>
        <end position="21"/>
    </location>
</feature>
<dbReference type="RefSeq" id="WP_284257618.1">
    <property type="nucleotide sequence ID" value="NZ_BSOS01000042.1"/>
</dbReference>
<keyword evidence="3" id="KW-1185">Reference proteome</keyword>
<reference evidence="3" key="1">
    <citation type="journal article" date="2019" name="Int. J. Syst. Evol. Microbiol.">
        <title>The Global Catalogue of Microorganisms (GCM) 10K type strain sequencing project: providing services to taxonomists for standard genome sequencing and annotation.</title>
        <authorList>
            <consortium name="The Broad Institute Genomics Platform"/>
            <consortium name="The Broad Institute Genome Sequencing Center for Infectious Disease"/>
            <person name="Wu L."/>
            <person name="Ma J."/>
        </authorList>
    </citation>
    <scope>NUCLEOTIDE SEQUENCE [LARGE SCALE GENOMIC DNA]</scope>
    <source>
        <strain evidence="3">NBRC 112502</strain>
    </source>
</reference>
<evidence type="ECO:0000313" key="3">
    <source>
        <dbReference type="Proteomes" id="UP001156641"/>
    </source>
</evidence>
<gene>
    <name evidence="2" type="ORF">GCM10010909_15950</name>
</gene>
<dbReference type="EMBL" id="BSOS01000042">
    <property type="protein sequence ID" value="GLR66915.1"/>
    <property type="molecule type" value="Genomic_DNA"/>
</dbReference>
<dbReference type="InterPro" id="IPR021341">
    <property type="entry name" value="DUF2958"/>
</dbReference>
<evidence type="ECO:0008006" key="4">
    <source>
        <dbReference type="Google" id="ProtNLM"/>
    </source>
</evidence>
<evidence type="ECO:0000256" key="1">
    <source>
        <dbReference type="SAM" id="MobiDB-lite"/>
    </source>
</evidence>
<proteinExistence type="predicted"/>
<protein>
    <recommendedName>
        <fullName evidence="4">Transposase</fullName>
    </recommendedName>
</protein>
<accession>A0ABQ6A6I1</accession>
<name>A0ABQ6A6I1_9PROT</name>
<sequence>MQLLTPEQRETMLANGRHYQSDPDFEPKPVVKLFTPWGACTWLLTDLDPEDEDIASGLCDLGFGEPEIGSVRISEIESIRGPGGLRAERDANFVANETIGAHAARARIDGQILT</sequence>
<organism evidence="2 3">
    <name type="scientific">Acidocella aquatica</name>
    <dbReference type="NCBI Taxonomy" id="1922313"/>
    <lineage>
        <taxon>Bacteria</taxon>
        <taxon>Pseudomonadati</taxon>
        <taxon>Pseudomonadota</taxon>
        <taxon>Alphaproteobacteria</taxon>
        <taxon>Acetobacterales</taxon>
        <taxon>Acidocellaceae</taxon>
        <taxon>Acidocella</taxon>
    </lineage>
</organism>
<dbReference type="Pfam" id="PF11171">
    <property type="entry name" value="DUF2958"/>
    <property type="match status" value="1"/>
</dbReference>
<dbReference type="Proteomes" id="UP001156641">
    <property type="component" value="Unassembled WGS sequence"/>
</dbReference>